<dbReference type="EMBL" id="JAPWTK010000765">
    <property type="protein sequence ID" value="KAJ8936248.1"/>
    <property type="molecule type" value="Genomic_DNA"/>
</dbReference>
<evidence type="ECO:0000256" key="1">
    <source>
        <dbReference type="SAM" id="MobiDB-lite"/>
    </source>
</evidence>
<dbReference type="Proteomes" id="UP001162162">
    <property type="component" value="Unassembled WGS sequence"/>
</dbReference>
<reference evidence="2" key="1">
    <citation type="journal article" date="2023" name="Insect Mol. Biol.">
        <title>Genome sequencing provides insights into the evolution of gene families encoding plant cell wall-degrading enzymes in longhorned beetles.</title>
        <authorList>
            <person name="Shin N.R."/>
            <person name="Okamura Y."/>
            <person name="Kirsch R."/>
            <person name="Pauchet Y."/>
        </authorList>
    </citation>
    <scope>NUCLEOTIDE SEQUENCE</scope>
    <source>
        <strain evidence="2">AMC_N1</strain>
    </source>
</reference>
<dbReference type="AlphaFoldDB" id="A0AAV8XBS0"/>
<accession>A0AAV8XBS0</accession>
<protein>
    <submittedName>
        <fullName evidence="2">Uncharacterized protein</fullName>
    </submittedName>
</protein>
<gene>
    <name evidence="2" type="ORF">NQ318_011328</name>
</gene>
<keyword evidence="3" id="KW-1185">Reference proteome</keyword>
<evidence type="ECO:0000313" key="3">
    <source>
        <dbReference type="Proteomes" id="UP001162162"/>
    </source>
</evidence>
<name>A0AAV8XBS0_9CUCU</name>
<comment type="caution">
    <text evidence="2">The sequence shown here is derived from an EMBL/GenBank/DDBJ whole genome shotgun (WGS) entry which is preliminary data.</text>
</comment>
<feature type="region of interest" description="Disordered" evidence="1">
    <location>
        <begin position="1"/>
        <end position="20"/>
    </location>
</feature>
<organism evidence="2 3">
    <name type="scientific">Aromia moschata</name>
    <dbReference type="NCBI Taxonomy" id="1265417"/>
    <lineage>
        <taxon>Eukaryota</taxon>
        <taxon>Metazoa</taxon>
        <taxon>Ecdysozoa</taxon>
        <taxon>Arthropoda</taxon>
        <taxon>Hexapoda</taxon>
        <taxon>Insecta</taxon>
        <taxon>Pterygota</taxon>
        <taxon>Neoptera</taxon>
        <taxon>Endopterygota</taxon>
        <taxon>Coleoptera</taxon>
        <taxon>Polyphaga</taxon>
        <taxon>Cucujiformia</taxon>
        <taxon>Chrysomeloidea</taxon>
        <taxon>Cerambycidae</taxon>
        <taxon>Cerambycinae</taxon>
        <taxon>Callichromatini</taxon>
        <taxon>Aromia</taxon>
    </lineage>
</organism>
<evidence type="ECO:0000313" key="2">
    <source>
        <dbReference type="EMBL" id="KAJ8936248.1"/>
    </source>
</evidence>
<proteinExistence type="predicted"/>
<sequence>MVGIERSYQDDEEGVAFDGTAGSFPKDFGYGAFDGDHDILSSSGDQKTKNLINGSKKIWKVVNPKSCFP</sequence>